<name>A0A072U2N5_MEDTR</name>
<gene>
    <name evidence="1" type="ordered locus">MTR_8g066265</name>
</gene>
<dbReference type="AlphaFoldDB" id="A0A072U2N5"/>
<sequence>MARIIFLLSTSRRNATKSDPCRLLGIILDGLNLGAKERDLEPIGCKNTKIERQKYVSHKSEAWHGPC</sequence>
<accession>A0A072U2N5</accession>
<dbReference type="Proteomes" id="UP000002051">
    <property type="component" value="Chromosome 8"/>
</dbReference>
<dbReference type="HOGENOM" id="CLU_2816337_0_0_1"/>
<dbReference type="EnsemblPlants" id="KEH20065">
    <property type="protein sequence ID" value="KEH20065"/>
    <property type="gene ID" value="MTR_8g066265"/>
</dbReference>
<evidence type="ECO:0000313" key="3">
    <source>
        <dbReference type="Proteomes" id="UP000002051"/>
    </source>
</evidence>
<dbReference type="EMBL" id="CM001224">
    <property type="protein sequence ID" value="KEH20065.1"/>
    <property type="molecule type" value="Genomic_DNA"/>
</dbReference>
<reference evidence="1 3" key="1">
    <citation type="journal article" date="2011" name="Nature">
        <title>The Medicago genome provides insight into the evolution of rhizobial symbioses.</title>
        <authorList>
            <person name="Young N.D."/>
            <person name="Debelle F."/>
            <person name="Oldroyd G.E."/>
            <person name="Geurts R."/>
            <person name="Cannon S.B."/>
            <person name="Udvardi M.K."/>
            <person name="Benedito V.A."/>
            <person name="Mayer K.F."/>
            <person name="Gouzy J."/>
            <person name="Schoof H."/>
            <person name="Van de Peer Y."/>
            <person name="Proost S."/>
            <person name="Cook D.R."/>
            <person name="Meyers B.C."/>
            <person name="Spannagl M."/>
            <person name="Cheung F."/>
            <person name="De Mita S."/>
            <person name="Krishnakumar V."/>
            <person name="Gundlach H."/>
            <person name="Zhou S."/>
            <person name="Mudge J."/>
            <person name="Bharti A.K."/>
            <person name="Murray J.D."/>
            <person name="Naoumkina M.A."/>
            <person name="Rosen B."/>
            <person name="Silverstein K.A."/>
            <person name="Tang H."/>
            <person name="Rombauts S."/>
            <person name="Zhao P.X."/>
            <person name="Zhou P."/>
            <person name="Barbe V."/>
            <person name="Bardou P."/>
            <person name="Bechner M."/>
            <person name="Bellec A."/>
            <person name="Berger A."/>
            <person name="Berges H."/>
            <person name="Bidwell S."/>
            <person name="Bisseling T."/>
            <person name="Choisne N."/>
            <person name="Couloux A."/>
            <person name="Denny R."/>
            <person name="Deshpande S."/>
            <person name="Dai X."/>
            <person name="Doyle J.J."/>
            <person name="Dudez A.M."/>
            <person name="Farmer A.D."/>
            <person name="Fouteau S."/>
            <person name="Franken C."/>
            <person name="Gibelin C."/>
            <person name="Gish J."/>
            <person name="Goldstein S."/>
            <person name="Gonzalez A.J."/>
            <person name="Green P.J."/>
            <person name="Hallab A."/>
            <person name="Hartog M."/>
            <person name="Hua A."/>
            <person name="Humphray S.J."/>
            <person name="Jeong D.H."/>
            <person name="Jing Y."/>
            <person name="Jocker A."/>
            <person name="Kenton S.M."/>
            <person name="Kim D.J."/>
            <person name="Klee K."/>
            <person name="Lai H."/>
            <person name="Lang C."/>
            <person name="Lin S."/>
            <person name="Macmil S.L."/>
            <person name="Magdelenat G."/>
            <person name="Matthews L."/>
            <person name="McCorrison J."/>
            <person name="Monaghan E.L."/>
            <person name="Mun J.H."/>
            <person name="Najar F.Z."/>
            <person name="Nicholson C."/>
            <person name="Noirot C."/>
            <person name="O'Bleness M."/>
            <person name="Paule C.R."/>
            <person name="Poulain J."/>
            <person name="Prion F."/>
            <person name="Qin B."/>
            <person name="Qu C."/>
            <person name="Retzel E.F."/>
            <person name="Riddle C."/>
            <person name="Sallet E."/>
            <person name="Samain S."/>
            <person name="Samson N."/>
            <person name="Sanders I."/>
            <person name="Saurat O."/>
            <person name="Scarpelli C."/>
            <person name="Schiex T."/>
            <person name="Segurens B."/>
            <person name="Severin A.J."/>
            <person name="Sherrier D.J."/>
            <person name="Shi R."/>
            <person name="Sims S."/>
            <person name="Singer S.R."/>
            <person name="Sinharoy S."/>
            <person name="Sterck L."/>
            <person name="Viollet A."/>
            <person name="Wang B.B."/>
            <person name="Wang K."/>
            <person name="Wang M."/>
            <person name="Wang X."/>
            <person name="Warfsmann J."/>
            <person name="Weissenbach J."/>
            <person name="White D.D."/>
            <person name="White J.D."/>
            <person name="Wiley G.B."/>
            <person name="Wincker P."/>
            <person name="Xing Y."/>
            <person name="Yang L."/>
            <person name="Yao Z."/>
            <person name="Ying F."/>
            <person name="Zhai J."/>
            <person name="Zhou L."/>
            <person name="Zuber A."/>
            <person name="Denarie J."/>
            <person name="Dixon R.A."/>
            <person name="May G.D."/>
            <person name="Schwartz D.C."/>
            <person name="Rogers J."/>
            <person name="Quetier F."/>
            <person name="Town C.D."/>
            <person name="Roe B.A."/>
        </authorList>
    </citation>
    <scope>NUCLEOTIDE SEQUENCE [LARGE SCALE GENOMIC DNA]</scope>
    <source>
        <strain evidence="1">A17</strain>
        <strain evidence="2 3">cv. Jemalong A17</strain>
    </source>
</reference>
<protein>
    <submittedName>
        <fullName evidence="1 2">Uncharacterized protein</fullName>
    </submittedName>
</protein>
<proteinExistence type="predicted"/>
<evidence type="ECO:0000313" key="2">
    <source>
        <dbReference type="EnsemblPlants" id="KEH20065"/>
    </source>
</evidence>
<reference evidence="1 3" key="2">
    <citation type="journal article" date="2014" name="BMC Genomics">
        <title>An improved genome release (version Mt4.0) for the model legume Medicago truncatula.</title>
        <authorList>
            <person name="Tang H."/>
            <person name="Krishnakumar V."/>
            <person name="Bidwell S."/>
            <person name="Rosen B."/>
            <person name="Chan A."/>
            <person name="Zhou S."/>
            <person name="Gentzbittel L."/>
            <person name="Childs K.L."/>
            <person name="Yandell M."/>
            <person name="Gundlach H."/>
            <person name="Mayer K.F."/>
            <person name="Schwartz D.C."/>
            <person name="Town C.D."/>
        </authorList>
    </citation>
    <scope>GENOME REANNOTATION</scope>
    <source>
        <strain evidence="1">A17</strain>
        <strain evidence="2 3">cv. Jemalong A17</strain>
    </source>
</reference>
<organism evidence="1 3">
    <name type="scientific">Medicago truncatula</name>
    <name type="common">Barrel medic</name>
    <name type="synonym">Medicago tribuloides</name>
    <dbReference type="NCBI Taxonomy" id="3880"/>
    <lineage>
        <taxon>Eukaryota</taxon>
        <taxon>Viridiplantae</taxon>
        <taxon>Streptophyta</taxon>
        <taxon>Embryophyta</taxon>
        <taxon>Tracheophyta</taxon>
        <taxon>Spermatophyta</taxon>
        <taxon>Magnoliopsida</taxon>
        <taxon>eudicotyledons</taxon>
        <taxon>Gunneridae</taxon>
        <taxon>Pentapetalae</taxon>
        <taxon>rosids</taxon>
        <taxon>fabids</taxon>
        <taxon>Fabales</taxon>
        <taxon>Fabaceae</taxon>
        <taxon>Papilionoideae</taxon>
        <taxon>50 kb inversion clade</taxon>
        <taxon>NPAAA clade</taxon>
        <taxon>Hologalegina</taxon>
        <taxon>IRL clade</taxon>
        <taxon>Trifolieae</taxon>
        <taxon>Medicago</taxon>
    </lineage>
</organism>
<reference evidence="2" key="3">
    <citation type="submission" date="2015-04" db="UniProtKB">
        <authorList>
            <consortium name="EnsemblPlants"/>
        </authorList>
    </citation>
    <scope>IDENTIFICATION</scope>
    <source>
        <strain evidence="2">cv. Jemalong A17</strain>
    </source>
</reference>
<keyword evidence="3" id="KW-1185">Reference proteome</keyword>
<evidence type="ECO:0000313" key="1">
    <source>
        <dbReference type="EMBL" id="KEH20065.1"/>
    </source>
</evidence>